<keyword evidence="3" id="KW-1185">Reference proteome</keyword>
<dbReference type="EMBL" id="BPLQ01015363">
    <property type="protein sequence ID" value="GIY87678.1"/>
    <property type="molecule type" value="Genomic_DNA"/>
</dbReference>
<feature type="chain" id="PRO_5043808774" evidence="1">
    <location>
        <begin position="19"/>
        <end position="68"/>
    </location>
</feature>
<evidence type="ECO:0000313" key="2">
    <source>
        <dbReference type="EMBL" id="GIY87678.1"/>
    </source>
</evidence>
<dbReference type="Proteomes" id="UP001054837">
    <property type="component" value="Unassembled WGS sequence"/>
</dbReference>
<feature type="signal peptide" evidence="1">
    <location>
        <begin position="1"/>
        <end position="18"/>
    </location>
</feature>
<organism evidence="2 3">
    <name type="scientific">Caerostris darwini</name>
    <dbReference type="NCBI Taxonomy" id="1538125"/>
    <lineage>
        <taxon>Eukaryota</taxon>
        <taxon>Metazoa</taxon>
        <taxon>Ecdysozoa</taxon>
        <taxon>Arthropoda</taxon>
        <taxon>Chelicerata</taxon>
        <taxon>Arachnida</taxon>
        <taxon>Araneae</taxon>
        <taxon>Araneomorphae</taxon>
        <taxon>Entelegynae</taxon>
        <taxon>Araneoidea</taxon>
        <taxon>Araneidae</taxon>
        <taxon>Caerostris</taxon>
    </lineage>
</organism>
<reference evidence="2 3" key="1">
    <citation type="submission" date="2021-06" db="EMBL/GenBank/DDBJ databases">
        <title>Caerostris darwini draft genome.</title>
        <authorList>
            <person name="Kono N."/>
            <person name="Arakawa K."/>
        </authorList>
    </citation>
    <scope>NUCLEOTIDE SEQUENCE [LARGE SCALE GENOMIC DNA]</scope>
</reference>
<comment type="caution">
    <text evidence="2">The sequence shown here is derived from an EMBL/GenBank/DDBJ whole genome shotgun (WGS) entry which is preliminary data.</text>
</comment>
<gene>
    <name evidence="2" type="ORF">CDAR_118641</name>
</gene>
<proteinExistence type="predicted"/>
<sequence length="68" mass="7997">MILLYHLMIIYLNDITVSFDNTDITVSFDNTDITVSNDILATGRVPLLGHKFRRFHLLKKKRKSKYLE</sequence>
<evidence type="ECO:0000313" key="3">
    <source>
        <dbReference type="Proteomes" id="UP001054837"/>
    </source>
</evidence>
<keyword evidence="1" id="KW-0732">Signal</keyword>
<protein>
    <submittedName>
        <fullName evidence="2">Uncharacterized protein</fullName>
    </submittedName>
</protein>
<evidence type="ECO:0000256" key="1">
    <source>
        <dbReference type="SAM" id="SignalP"/>
    </source>
</evidence>
<dbReference type="AlphaFoldDB" id="A0AAV4X1P1"/>
<name>A0AAV4X1P1_9ARAC</name>
<accession>A0AAV4X1P1</accession>